<organism evidence="9 10">
    <name type="scientific">Aliidiomarina minuta</name>
    <dbReference type="NCBI Taxonomy" id="880057"/>
    <lineage>
        <taxon>Bacteria</taxon>
        <taxon>Pseudomonadati</taxon>
        <taxon>Pseudomonadota</taxon>
        <taxon>Gammaproteobacteria</taxon>
        <taxon>Alteromonadales</taxon>
        <taxon>Idiomarinaceae</taxon>
        <taxon>Aliidiomarina</taxon>
    </lineage>
</organism>
<dbReference type="GO" id="GO:0006412">
    <property type="term" value="P:translation"/>
    <property type="evidence" value="ECO:0007669"/>
    <property type="project" value="UniProtKB-UniRule"/>
</dbReference>
<dbReference type="NCBIfam" id="NF004130">
    <property type="entry name" value="PRK05618.1-5"/>
    <property type="match status" value="1"/>
</dbReference>
<dbReference type="Pfam" id="PF14693">
    <property type="entry name" value="Ribosomal_TL5_C"/>
    <property type="match status" value="1"/>
</dbReference>
<dbReference type="Pfam" id="PF01386">
    <property type="entry name" value="Ribosomal_L25p"/>
    <property type="match status" value="1"/>
</dbReference>
<dbReference type="GO" id="GO:0022625">
    <property type="term" value="C:cytosolic large ribosomal subunit"/>
    <property type="evidence" value="ECO:0007669"/>
    <property type="project" value="TreeGrafter"/>
</dbReference>
<evidence type="ECO:0000256" key="1">
    <source>
        <dbReference type="ARBA" id="ARBA00022730"/>
    </source>
</evidence>
<keyword evidence="3 5" id="KW-0689">Ribosomal protein</keyword>
<gene>
    <name evidence="5" type="primary">rplY</name>
    <name evidence="5" type="synonym">ctc</name>
    <name evidence="9" type="ORF">CWE09_00775</name>
</gene>
<dbReference type="EMBL" id="PIPL01000001">
    <property type="protein sequence ID" value="RUO25302.1"/>
    <property type="molecule type" value="Genomic_DNA"/>
</dbReference>
<evidence type="ECO:0000313" key="10">
    <source>
        <dbReference type="Proteomes" id="UP000288293"/>
    </source>
</evidence>
<protein>
    <recommendedName>
        <fullName evidence="5">Large ribosomal subunit protein bL25</fullName>
    </recommendedName>
    <alternativeName>
        <fullName evidence="5">General stress protein CTC</fullName>
    </alternativeName>
</protein>
<dbReference type="NCBIfam" id="TIGR00731">
    <property type="entry name" value="bL25_bact_ctc"/>
    <property type="match status" value="1"/>
</dbReference>
<dbReference type="Proteomes" id="UP000288293">
    <property type="component" value="Unassembled WGS sequence"/>
</dbReference>
<dbReference type="Gene3D" id="2.170.120.20">
    <property type="entry name" value="Ribosomal protein L25, beta domain"/>
    <property type="match status" value="1"/>
</dbReference>
<comment type="similarity">
    <text evidence="5">Belongs to the bacterial ribosomal protein bL25 family. CTC subfamily.</text>
</comment>
<evidence type="ECO:0000259" key="8">
    <source>
        <dbReference type="Pfam" id="PF14693"/>
    </source>
</evidence>
<dbReference type="InterPro" id="IPR029751">
    <property type="entry name" value="Ribosomal_L25_dom"/>
</dbReference>
<evidence type="ECO:0000259" key="7">
    <source>
        <dbReference type="Pfam" id="PF01386"/>
    </source>
</evidence>
<dbReference type="FunFam" id="2.40.240.10:FF:000002">
    <property type="entry name" value="50S ribosomal protein L25"/>
    <property type="match status" value="1"/>
</dbReference>
<keyword evidence="10" id="KW-1185">Reference proteome</keyword>
<feature type="domain" description="Large ribosomal subunit protein bL25 beta" evidence="8">
    <location>
        <begin position="104"/>
        <end position="190"/>
    </location>
</feature>
<dbReference type="InterPro" id="IPR020056">
    <property type="entry name" value="Rbsml_bL25/Gln-tRNA_synth_N"/>
</dbReference>
<dbReference type="InterPro" id="IPR020930">
    <property type="entry name" value="Ribosomal_uL5_bac-type"/>
</dbReference>
<comment type="subunit">
    <text evidence="5">Part of the 50S ribosomal subunit; part of the 5S rRNA/L5/L18/L25 subcomplex. Contacts the 5S rRNA. Binds to the 5S rRNA independently of L5 and L18.</text>
</comment>
<dbReference type="AlphaFoldDB" id="A0A432W5I3"/>
<comment type="caution">
    <text evidence="9">The sequence shown here is derived from an EMBL/GenBank/DDBJ whole genome shotgun (WGS) entry which is preliminary data.</text>
</comment>
<keyword evidence="1 5" id="KW-0699">rRNA-binding</keyword>
<dbReference type="RefSeq" id="WP_126802000.1">
    <property type="nucleotide sequence ID" value="NZ_PIPL01000001.1"/>
</dbReference>
<dbReference type="NCBIfam" id="NF004612">
    <property type="entry name" value="PRK05943.1"/>
    <property type="match status" value="1"/>
</dbReference>
<reference evidence="9 10" key="1">
    <citation type="journal article" date="2011" name="Front. Microbiol.">
        <title>Genomic signatures of strain selection and enhancement in Bacillus atrophaeus var. globigii, a historical biowarfare simulant.</title>
        <authorList>
            <person name="Gibbons H.S."/>
            <person name="Broomall S.M."/>
            <person name="McNew L.A."/>
            <person name="Daligault H."/>
            <person name="Chapman C."/>
            <person name="Bruce D."/>
            <person name="Karavis M."/>
            <person name="Krepps M."/>
            <person name="McGregor P.A."/>
            <person name="Hong C."/>
            <person name="Park K.H."/>
            <person name="Akmal A."/>
            <person name="Feldman A."/>
            <person name="Lin J.S."/>
            <person name="Chang W.E."/>
            <person name="Higgs B.W."/>
            <person name="Demirev P."/>
            <person name="Lindquist J."/>
            <person name="Liem A."/>
            <person name="Fochler E."/>
            <person name="Read T.D."/>
            <person name="Tapia R."/>
            <person name="Johnson S."/>
            <person name="Bishop-Lilly K.A."/>
            <person name="Detter C."/>
            <person name="Han C."/>
            <person name="Sozhamannan S."/>
            <person name="Rosenzweig C.N."/>
            <person name="Skowronski E.W."/>
        </authorList>
    </citation>
    <scope>NUCLEOTIDE SEQUENCE [LARGE SCALE GENOMIC DNA]</scope>
    <source>
        <strain evidence="9 10">MLST1</strain>
    </source>
</reference>
<dbReference type="InterPro" id="IPR020057">
    <property type="entry name" value="Ribosomal_bL25_b-dom"/>
</dbReference>
<dbReference type="HAMAP" id="MF_01336">
    <property type="entry name" value="Ribosomal_bL25"/>
    <property type="match status" value="1"/>
</dbReference>
<comment type="function">
    <text evidence="5">This is one of the proteins that binds to the 5S RNA in the ribosome where it forms part of the central protuberance.</text>
</comment>
<dbReference type="PANTHER" id="PTHR33284">
    <property type="entry name" value="RIBOSOMAL PROTEIN L25/GLN-TRNA SYNTHETASE, ANTI-CODON-BINDING DOMAIN-CONTAINING PROTEIN"/>
    <property type="match status" value="1"/>
</dbReference>
<dbReference type="GO" id="GO:0008097">
    <property type="term" value="F:5S rRNA binding"/>
    <property type="evidence" value="ECO:0007669"/>
    <property type="project" value="InterPro"/>
</dbReference>
<feature type="region of interest" description="Disordered" evidence="6">
    <location>
        <begin position="190"/>
        <end position="222"/>
    </location>
</feature>
<evidence type="ECO:0000256" key="4">
    <source>
        <dbReference type="ARBA" id="ARBA00023274"/>
    </source>
</evidence>
<dbReference type="InterPro" id="IPR037121">
    <property type="entry name" value="Ribosomal_bL25_C"/>
</dbReference>
<dbReference type="PANTHER" id="PTHR33284:SF1">
    <property type="entry name" value="RIBOSOMAL PROTEIN L25_GLN-TRNA SYNTHETASE, ANTI-CODON-BINDING DOMAIN-CONTAINING PROTEIN"/>
    <property type="match status" value="1"/>
</dbReference>
<dbReference type="HAMAP" id="MF_01334">
    <property type="entry name" value="Ribosomal_bL25_CTC"/>
    <property type="match status" value="1"/>
</dbReference>
<keyword evidence="2 5" id="KW-0694">RNA-binding</keyword>
<evidence type="ECO:0000256" key="5">
    <source>
        <dbReference type="HAMAP-Rule" id="MF_01334"/>
    </source>
</evidence>
<dbReference type="SUPFAM" id="SSF50715">
    <property type="entry name" value="Ribosomal protein L25-like"/>
    <property type="match status" value="1"/>
</dbReference>
<dbReference type="OrthoDB" id="9806411at2"/>
<evidence type="ECO:0000256" key="3">
    <source>
        <dbReference type="ARBA" id="ARBA00022980"/>
    </source>
</evidence>
<evidence type="ECO:0000256" key="6">
    <source>
        <dbReference type="SAM" id="MobiDB-lite"/>
    </source>
</evidence>
<proteinExistence type="inferred from homology"/>
<dbReference type="GO" id="GO:0003735">
    <property type="term" value="F:structural constituent of ribosome"/>
    <property type="evidence" value="ECO:0007669"/>
    <property type="project" value="InterPro"/>
</dbReference>
<name>A0A432W5I3_9GAMM</name>
<dbReference type="InterPro" id="IPR020055">
    <property type="entry name" value="Ribosomal_bL25_short"/>
</dbReference>
<dbReference type="InterPro" id="IPR001021">
    <property type="entry name" value="Ribosomal_bL25_long"/>
</dbReference>
<feature type="domain" description="Large ribosomal subunit protein bL25 L25" evidence="7">
    <location>
        <begin position="8"/>
        <end position="95"/>
    </location>
</feature>
<keyword evidence="4 5" id="KW-0687">Ribonucleoprotein</keyword>
<sequence length="222" mass="24449">MSDDLYTLNAELRHDSGKGASRRLRHEGKVPAVLYGAGKEAVALTLDHDKVNNTADHEGFYSHILTLNIGGKKEQAIVKDMQRHPYKPKLVHLDFQRVSAKEELHTNIPLHFLNEEGIKKTGGVVVHHMNDVEIACLPKDLPEYLEVDVEGLEVGDNVHLTDLKLPKGVTLLELTKGEDHDQVIVTISAQKTEAEVEAEEEASSAAPEAPATDGENDSDDKE</sequence>
<evidence type="ECO:0000256" key="2">
    <source>
        <dbReference type="ARBA" id="ARBA00022884"/>
    </source>
</evidence>
<accession>A0A432W5I3</accession>
<dbReference type="Gene3D" id="2.40.240.10">
    <property type="entry name" value="Ribosomal Protein L25, Chain P"/>
    <property type="match status" value="1"/>
</dbReference>
<dbReference type="CDD" id="cd00495">
    <property type="entry name" value="Ribosomal_L25_TL5_CTC"/>
    <property type="match status" value="1"/>
</dbReference>
<dbReference type="InterPro" id="IPR011035">
    <property type="entry name" value="Ribosomal_bL25/Gln-tRNA_synth"/>
</dbReference>
<dbReference type="NCBIfam" id="NF004128">
    <property type="entry name" value="PRK05618.1-2"/>
    <property type="match status" value="1"/>
</dbReference>
<evidence type="ECO:0000313" key="9">
    <source>
        <dbReference type="EMBL" id="RUO25302.1"/>
    </source>
</evidence>